<proteinExistence type="predicted"/>
<name>A0A0A9GUN1_ARUDO</name>
<reference evidence="1" key="1">
    <citation type="submission" date="2014-09" db="EMBL/GenBank/DDBJ databases">
        <authorList>
            <person name="Magalhaes I.L.F."/>
            <person name="Oliveira U."/>
            <person name="Santos F.R."/>
            <person name="Vidigal T.H.D.A."/>
            <person name="Brescovit A.D."/>
            <person name="Santos A.J."/>
        </authorList>
    </citation>
    <scope>NUCLEOTIDE SEQUENCE</scope>
    <source>
        <tissue evidence="1">Shoot tissue taken approximately 20 cm above the soil surface</tissue>
    </source>
</reference>
<evidence type="ECO:0000313" key="1">
    <source>
        <dbReference type="EMBL" id="JAE28710.1"/>
    </source>
</evidence>
<protein>
    <submittedName>
        <fullName evidence="1">Uncharacterized protein</fullName>
    </submittedName>
</protein>
<dbReference type="AlphaFoldDB" id="A0A0A9GUN1"/>
<organism evidence="1">
    <name type="scientific">Arundo donax</name>
    <name type="common">Giant reed</name>
    <name type="synonym">Donax arundinaceus</name>
    <dbReference type="NCBI Taxonomy" id="35708"/>
    <lineage>
        <taxon>Eukaryota</taxon>
        <taxon>Viridiplantae</taxon>
        <taxon>Streptophyta</taxon>
        <taxon>Embryophyta</taxon>
        <taxon>Tracheophyta</taxon>
        <taxon>Spermatophyta</taxon>
        <taxon>Magnoliopsida</taxon>
        <taxon>Liliopsida</taxon>
        <taxon>Poales</taxon>
        <taxon>Poaceae</taxon>
        <taxon>PACMAD clade</taxon>
        <taxon>Arundinoideae</taxon>
        <taxon>Arundineae</taxon>
        <taxon>Arundo</taxon>
    </lineage>
</organism>
<dbReference type="EMBL" id="GBRH01169186">
    <property type="protein sequence ID" value="JAE28710.1"/>
    <property type="molecule type" value="Transcribed_RNA"/>
</dbReference>
<accession>A0A0A9GUN1</accession>
<sequence length="50" mass="5752">MISTARYKKNFFYLTLSISAVSMLDIPYRACISLANKCISYMSKSCQIIY</sequence>
<reference evidence="1" key="2">
    <citation type="journal article" date="2015" name="Data Brief">
        <title>Shoot transcriptome of the giant reed, Arundo donax.</title>
        <authorList>
            <person name="Barrero R.A."/>
            <person name="Guerrero F.D."/>
            <person name="Moolhuijzen P."/>
            <person name="Goolsby J.A."/>
            <person name="Tidwell J."/>
            <person name="Bellgard S.E."/>
            <person name="Bellgard M.I."/>
        </authorList>
    </citation>
    <scope>NUCLEOTIDE SEQUENCE</scope>
    <source>
        <tissue evidence="1">Shoot tissue taken approximately 20 cm above the soil surface</tissue>
    </source>
</reference>